<name>A0A066Z5F5_9ACTN</name>
<gene>
    <name evidence="2" type="ORF">KCH_07530</name>
</gene>
<sequence length="403" mass="43390">MSSRQLLELRPRIRPELRIGRPLRRGTAVLHLVHDPSGGRQLEIGPKEQFIIARLDGTRTLAEVGEQYAAHFRARLGEPQWQQMMGLLYTRGLLADAPVPVAPKGEEPPRSGLLSGRVKLTADAPALIDTLHRATRFARRRAVLAPLLALVAALLVAVAVQLPTLIDETRRLGENPVALFACGTLLWTSLALHELAHGLVGRAYGGHIGEIGLRWRLPMTYLYCEVEDVRFFARRRDQIATAAAGAVANLVFLLPFYPAWALLPAHAQARPFLGGLLLLGTAVALGNLLPLPPLDGYKALGYGLDILELATGSRTFAAVAVRAAIRRDGTELRRYPVKLRLAYGGYALTCAVLAAALLAGASALLASWFGPLAGRLPALAVLAALVLWAAGRALRALRGRKAG</sequence>
<feature type="transmembrane region" description="Helical" evidence="1">
    <location>
        <begin position="272"/>
        <end position="291"/>
    </location>
</feature>
<evidence type="ECO:0000313" key="3">
    <source>
        <dbReference type="Proteomes" id="UP000027178"/>
    </source>
</evidence>
<comment type="caution">
    <text evidence="2">The sequence shown here is derived from an EMBL/GenBank/DDBJ whole genome shotgun (WGS) entry which is preliminary data.</text>
</comment>
<dbReference type="RefSeq" id="WP_051652692.1">
    <property type="nucleotide sequence ID" value="NZ_KK853997.1"/>
</dbReference>
<keyword evidence="1" id="KW-0472">Membrane</keyword>
<dbReference type="OrthoDB" id="2680017at2"/>
<feature type="transmembrane region" description="Helical" evidence="1">
    <location>
        <begin position="143"/>
        <end position="166"/>
    </location>
</feature>
<dbReference type="Proteomes" id="UP000027178">
    <property type="component" value="Unassembled WGS sequence"/>
</dbReference>
<accession>A0A066Z5F5</accession>
<dbReference type="EMBL" id="JNBY01000034">
    <property type="protein sequence ID" value="KDN87489.1"/>
    <property type="molecule type" value="Genomic_DNA"/>
</dbReference>
<keyword evidence="3" id="KW-1185">Reference proteome</keyword>
<dbReference type="PATRIC" id="fig|1348663.4.peg.719"/>
<evidence type="ECO:0008006" key="4">
    <source>
        <dbReference type="Google" id="ProtNLM"/>
    </source>
</evidence>
<reference evidence="2 3" key="1">
    <citation type="submission" date="2014-05" db="EMBL/GenBank/DDBJ databases">
        <title>Draft Genome Sequence of Kitasatospora cheerisanensis KCTC 2395.</title>
        <authorList>
            <person name="Nam D.H."/>
        </authorList>
    </citation>
    <scope>NUCLEOTIDE SEQUENCE [LARGE SCALE GENOMIC DNA]</scope>
    <source>
        <strain evidence="2 3">KCTC 2395</strain>
    </source>
</reference>
<dbReference type="AlphaFoldDB" id="A0A066Z5F5"/>
<feature type="transmembrane region" description="Helical" evidence="1">
    <location>
        <begin position="178"/>
        <end position="196"/>
    </location>
</feature>
<dbReference type="eggNOG" id="COG1994">
    <property type="taxonomic scope" value="Bacteria"/>
</dbReference>
<proteinExistence type="predicted"/>
<keyword evidence="1" id="KW-1133">Transmembrane helix</keyword>
<feature type="transmembrane region" description="Helical" evidence="1">
    <location>
        <begin position="239"/>
        <end position="260"/>
    </location>
</feature>
<keyword evidence="1" id="KW-0812">Transmembrane</keyword>
<organism evidence="2 3">
    <name type="scientific">Kitasatospora cheerisanensis KCTC 2395</name>
    <dbReference type="NCBI Taxonomy" id="1348663"/>
    <lineage>
        <taxon>Bacteria</taxon>
        <taxon>Bacillati</taxon>
        <taxon>Actinomycetota</taxon>
        <taxon>Actinomycetes</taxon>
        <taxon>Kitasatosporales</taxon>
        <taxon>Streptomycetaceae</taxon>
        <taxon>Kitasatospora</taxon>
    </lineage>
</organism>
<feature type="transmembrane region" description="Helical" evidence="1">
    <location>
        <begin position="372"/>
        <end position="391"/>
    </location>
</feature>
<evidence type="ECO:0000256" key="1">
    <source>
        <dbReference type="SAM" id="Phobius"/>
    </source>
</evidence>
<protein>
    <recommendedName>
        <fullName evidence="4">Peptidase M50</fullName>
    </recommendedName>
</protein>
<evidence type="ECO:0000313" key="2">
    <source>
        <dbReference type="EMBL" id="KDN87489.1"/>
    </source>
</evidence>
<dbReference type="HOGENOM" id="CLU_727438_0_0_11"/>
<feature type="transmembrane region" description="Helical" evidence="1">
    <location>
        <begin position="343"/>
        <end position="366"/>
    </location>
</feature>